<dbReference type="SMART" id="SM00978">
    <property type="entry name" value="Tim44"/>
    <property type="match status" value="1"/>
</dbReference>
<evidence type="ECO:0000256" key="2">
    <source>
        <dbReference type="ARBA" id="ARBA00022946"/>
    </source>
</evidence>
<evidence type="ECO:0000313" key="11">
    <source>
        <dbReference type="WBParaSite" id="SRDH1_73990.1"/>
    </source>
</evidence>
<dbReference type="AlphaFoldDB" id="A0AA85G0B8"/>
<organism evidence="10 11">
    <name type="scientific">Schistosoma rodhaini</name>
    <dbReference type="NCBI Taxonomy" id="6188"/>
    <lineage>
        <taxon>Eukaryota</taxon>
        <taxon>Metazoa</taxon>
        <taxon>Spiralia</taxon>
        <taxon>Lophotrochozoa</taxon>
        <taxon>Platyhelminthes</taxon>
        <taxon>Trematoda</taxon>
        <taxon>Digenea</taxon>
        <taxon>Strigeidida</taxon>
        <taxon>Schistosomatoidea</taxon>
        <taxon>Schistosomatidae</taxon>
        <taxon>Schistosoma</taxon>
    </lineage>
</organism>
<evidence type="ECO:0000256" key="5">
    <source>
        <dbReference type="ARBA" id="ARBA00023274"/>
    </source>
</evidence>
<dbReference type="WBParaSite" id="SRDH1_73990.1">
    <property type="protein sequence ID" value="SRDH1_73990.1"/>
    <property type="gene ID" value="SRDH1_73990"/>
</dbReference>
<dbReference type="PANTHER" id="PTHR28554">
    <property type="entry name" value="39S RIBOSOMAL PROTEIN L45, MITOCHONDRIAL"/>
    <property type="match status" value="1"/>
</dbReference>
<keyword evidence="4" id="KW-0496">Mitochondrion</keyword>
<dbReference type="GO" id="GO:1990904">
    <property type="term" value="C:ribonucleoprotein complex"/>
    <property type="evidence" value="ECO:0007669"/>
    <property type="project" value="UniProtKB-KW"/>
</dbReference>
<comment type="subcellular location">
    <subcellularLocation>
        <location evidence="1">Mitochondrion</location>
    </subcellularLocation>
</comment>
<evidence type="ECO:0000256" key="6">
    <source>
        <dbReference type="ARBA" id="ARBA00038073"/>
    </source>
</evidence>
<dbReference type="Pfam" id="PF04280">
    <property type="entry name" value="Tim44"/>
    <property type="match status" value="1"/>
</dbReference>
<comment type="similarity">
    <text evidence="6">Belongs to the mitochondrion-specific ribosomal protein mL45 family.</text>
</comment>
<feature type="domain" description="Tim44-like" evidence="9">
    <location>
        <begin position="165"/>
        <end position="313"/>
    </location>
</feature>
<reference evidence="10" key="1">
    <citation type="submission" date="2022-06" db="EMBL/GenBank/DDBJ databases">
        <authorList>
            <person name="Berger JAMES D."/>
            <person name="Berger JAMES D."/>
        </authorList>
    </citation>
    <scope>NUCLEOTIDE SEQUENCE [LARGE SCALE GENOMIC DNA]</scope>
</reference>
<sequence>MKKTRQLFLRKCTKLYIRQTSCVFKNTRYRCGVFLLSNIGLCGNGIFLNKFIFKGGEVSQCSAINIFLSSTAILIRQMQPWDPPVDLSNDKANENESTSDLRRRLRRNGMLPPLLFYDRPINIGHTGTIFDPYIPPDGDGQSSLLSTKRLALLKDNLLNKGKNYKDLSLLKSHEPSFNSKRFTIEAENIYVEAHDLLQNYRQNESRLFELVTEKALVDMTADLKLRTLQWKFVGNIEPPRVVQIRCNELLSKGNVYAQVTVRFYTQQILSIYNRFGRLLYGNPDTAVDVLEYVVFERHISDEYGTWRLHGKVSRPNSTVNYTYIPTQRLFPINSSTTSESNKLISNSRNDVDNPISLNSLNKDNMN</sequence>
<evidence type="ECO:0000259" key="9">
    <source>
        <dbReference type="SMART" id="SM00978"/>
    </source>
</evidence>
<dbReference type="GO" id="GO:0005739">
    <property type="term" value="C:mitochondrion"/>
    <property type="evidence" value="ECO:0007669"/>
    <property type="project" value="UniProtKB-SubCell"/>
</dbReference>
<keyword evidence="10" id="KW-1185">Reference proteome</keyword>
<dbReference type="Proteomes" id="UP000050792">
    <property type="component" value="Unassembled WGS sequence"/>
</dbReference>
<dbReference type="SUPFAM" id="SSF54427">
    <property type="entry name" value="NTF2-like"/>
    <property type="match status" value="1"/>
</dbReference>
<evidence type="ECO:0000256" key="4">
    <source>
        <dbReference type="ARBA" id="ARBA00023128"/>
    </source>
</evidence>
<evidence type="ECO:0000256" key="3">
    <source>
        <dbReference type="ARBA" id="ARBA00022980"/>
    </source>
</evidence>
<evidence type="ECO:0000256" key="1">
    <source>
        <dbReference type="ARBA" id="ARBA00004173"/>
    </source>
</evidence>
<proteinExistence type="inferred from homology"/>
<dbReference type="PANTHER" id="PTHR28554:SF1">
    <property type="entry name" value="LARGE RIBOSOMAL SUBUNIT PROTEIN ML45"/>
    <property type="match status" value="1"/>
</dbReference>
<keyword evidence="3" id="KW-0689">Ribosomal protein</keyword>
<accession>A0AA85G0B8</accession>
<dbReference type="GO" id="GO:0005840">
    <property type="term" value="C:ribosome"/>
    <property type="evidence" value="ECO:0007669"/>
    <property type="project" value="UniProtKB-KW"/>
</dbReference>
<dbReference type="InterPro" id="IPR007379">
    <property type="entry name" value="Tim44-like_dom"/>
</dbReference>
<reference evidence="11" key="2">
    <citation type="submission" date="2023-11" db="UniProtKB">
        <authorList>
            <consortium name="WormBaseParasite"/>
        </authorList>
    </citation>
    <scope>IDENTIFICATION</scope>
</reference>
<evidence type="ECO:0000256" key="7">
    <source>
        <dbReference type="ARBA" id="ARBA00039448"/>
    </source>
</evidence>
<dbReference type="Gene3D" id="3.10.450.240">
    <property type="match status" value="1"/>
</dbReference>
<name>A0AA85G0B8_9TREM</name>
<keyword evidence="5" id="KW-0687">Ribonucleoprotein</keyword>
<dbReference type="InterPro" id="IPR032710">
    <property type="entry name" value="NTF2-like_dom_sf"/>
</dbReference>
<protein>
    <recommendedName>
        <fullName evidence="7">Large ribosomal subunit protein mL45</fullName>
    </recommendedName>
    <alternativeName>
        <fullName evidence="8">39S ribosomal protein L45, mitochondrial</fullName>
    </alternativeName>
</protein>
<evidence type="ECO:0000313" key="10">
    <source>
        <dbReference type="Proteomes" id="UP000050792"/>
    </source>
</evidence>
<evidence type="ECO:0000256" key="8">
    <source>
        <dbReference type="ARBA" id="ARBA00043031"/>
    </source>
</evidence>
<dbReference type="InterPro" id="IPR051975">
    <property type="entry name" value="mtLSU_mL45"/>
</dbReference>
<keyword evidence="2" id="KW-0809">Transit peptide</keyword>